<dbReference type="InterPro" id="IPR016181">
    <property type="entry name" value="Acyl_CoA_acyltransferase"/>
</dbReference>
<dbReference type="PANTHER" id="PTHR43792:SF13">
    <property type="entry name" value="ACETYLTRANSFERASE"/>
    <property type="match status" value="1"/>
</dbReference>
<evidence type="ECO:0000313" key="2">
    <source>
        <dbReference type="EMBL" id="QIK74821.1"/>
    </source>
</evidence>
<dbReference type="Proteomes" id="UP000502035">
    <property type="component" value="Chromosome"/>
</dbReference>
<accession>A0A6G7YDV0</accession>
<proteinExistence type="predicted"/>
<dbReference type="AlphaFoldDB" id="A0A6G7YDV0"/>
<feature type="domain" description="N-acetyltransferase" evidence="1">
    <location>
        <begin position="12"/>
        <end position="162"/>
    </location>
</feature>
<dbReference type="SUPFAM" id="SSF55729">
    <property type="entry name" value="Acyl-CoA N-acyltransferases (Nat)"/>
    <property type="match status" value="1"/>
</dbReference>
<keyword evidence="2" id="KW-0808">Transferase</keyword>
<evidence type="ECO:0000313" key="3">
    <source>
        <dbReference type="Proteomes" id="UP000502035"/>
    </source>
</evidence>
<organism evidence="2 3">
    <name type="scientific">Nocardioides piscis</name>
    <dbReference type="NCBI Taxonomy" id="2714938"/>
    <lineage>
        <taxon>Bacteria</taxon>
        <taxon>Bacillati</taxon>
        <taxon>Actinomycetota</taxon>
        <taxon>Actinomycetes</taxon>
        <taxon>Propionibacteriales</taxon>
        <taxon>Nocardioidaceae</taxon>
        <taxon>Nocardioides</taxon>
    </lineage>
</organism>
<dbReference type="KEGG" id="npi:G7071_04635"/>
<reference evidence="2 3" key="1">
    <citation type="submission" date="2020-03" db="EMBL/GenBank/DDBJ databases">
        <title>Nocardioides sp. nov., isolated from fish.</title>
        <authorList>
            <person name="Hyun D.-W."/>
            <person name="Bae J.-W."/>
        </authorList>
    </citation>
    <scope>NUCLEOTIDE SEQUENCE [LARGE SCALE GENOMIC DNA]</scope>
    <source>
        <strain evidence="2 3">HDW12A</strain>
    </source>
</reference>
<protein>
    <submittedName>
        <fullName evidence="2">GNAT family N-acetyltransferase</fullName>
    </submittedName>
</protein>
<dbReference type="Pfam" id="PF13302">
    <property type="entry name" value="Acetyltransf_3"/>
    <property type="match status" value="1"/>
</dbReference>
<name>A0A6G7YDV0_9ACTN</name>
<dbReference type="InterPro" id="IPR000182">
    <property type="entry name" value="GNAT_dom"/>
</dbReference>
<dbReference type="EMBL" id="CP049866">
    <property type="protein sequence ID" value="QIK74821.1"/>
    <property type="molecule type" value="Genomic_DNA"/>
</dbReference>
<dbReference type="PANTHER" id="PTHR43792">
    <property type="entry name" value="GNAT FAMILY, PUTATIVE (AFU_ORTHOLOGUE AFUA_3G00765)-RELATED-RELATED"/>
    <property type="match status" value="1"/>
</dbReference>
<evidence type="ECO:0000259" key="1">
    <source>
        <dbReference type="PROSITE" id="PS51186"/>
    </source>
</evidence>
<dbReference type="InterPro" id="IPR051531">
    <property type="entry name" value="N-acetyltransferase"/>
</dbReference>
<dbReference type="PROSITE" id="PS51186">
    <property type="entry name" value="GNAT"/>
    <property type="match status" value="1"/>
</dbReference>
<dbReference type="RefSeq" id="WP_166315487.1">
    <property type="nucleotide sequence ID" value="NZ_CP049866.1"/>
</dbReference>
<dbReference type="Gene3D" id="3.40.630.30">
    <property type="match status" value="1"/>
</dbReference>
<gene>
    <name evidence="2" type="ORF">G7071_04635</name>
</gene>
<keyword evidence="3" id="KW-1185">Reference proteome</keyword>
<sequence>MSLPPTVTTQRLALVLITPDEAARMRAGERAATWHPDYPRRDDLAAAGMVRSDDPWGPRHIMRSFDDVVFGSVGFFGPPSPGPDQDPEVELGFGLVADARGRGVATEAVRGLLVHTDALGVRVRASVSPTNAASLRVLAKTGFTELRGSNEDGELVMARPVRPATGG</sequence>
<dbReference type="GO" id="GO:0016747">
    <property type="term" value="F:acyltransferase activity, transferring groups other than amino-acyl groups"/>
    <property type="evidence" value="ECO:0007669"/>
    <property type="project" value="InterPro"/>
</dbReference>